<dbReference type="PATRIC" id="fig|1073351.3.peg.1787"/>
<dbReference type="AlphaFoldDB" id="S3YCU6"/>
<dbReference type="Pfam" id="PF12099">
    <property type="entry name" value="DUF3575"/>
    <property type="match status" value="1"/>
</dbReference>
<gene>
    <name evidence="1" type="ORF">HMPREF1181_01785</name>
</gene>
<dbReference type="EMBL" id="ATFP01000025">
    <property type="protein sequence ID" value="EPH20151.1"/>
    <property type="molecule type" value="Genomic_DNA"/>
</dbReference>
<comment type="caution">
    <text evidence="1">The sequence shown here is derived from an EMBL/GenBank/DDBJ whole genome shotgun (WGS) entry which is preliminary data.</text>
</comment>
<reference evidence="1 2" key="1">
    <citation type="submission" date="2013-05" db="EMBL/GenBank/DDBJ databases">
        <title>The Genome Sequence of Bacteroides stercoris CC31F.</title>
        <authorList>
            <consortium name="The Broad Institute Genomics Platform"/>
            <person name="Earl A."/>
            <person name="Ward D."/>
            <person name="Feldgarden M."/>
            <person name="Gevers D."/>
            <person name="Oliphant K."/>
            <person name="Allen-Vercoe E."/>
            <person name="Walker B."/>
            <person name="Young S."/>
            <person name="Zeng Q."/>
            <person name="Gargeya S."/>
            <person name="Fitzgerald M."/>
            <person name="Haas B."/>
            <person name="Abouelleil A."/>
            <person name="Allen A.W."/>
            <person name="Alvarado L."/>
            <person name="Arachchi H.M."/>
            <person name="Berlin A.M."/>
            <person name="Chapman S.B."/>
            <person name="Gainer-Dewar J."/>
            <person name="Goldberg J."/>
            <person name="Griggs A."/>
            <person name="Gujja S."/>
            <person name="Hansen M."/>
            <person name="Howarth C."/>
            <person name="Imamovic A."/>
            <person name="Ireland A."/>
            <person name="Larimer J."/>
            <person name="McCowan C."/>
            <person name="Murphy C."/>
            <person name="Pearson M."/>
            <person name="Poon T.W."/>
            <person name="Priest M."/>
            <person name="Roberts A."/>
            <person name="Saif S."/>
            <person name="Shea T."/>
            <person name="Sisk P."/>
            <person name="Sykes S."/>
            <person name="Wortman J."/>
            <person name="Nusbaum C."/>
            <person name="Birren B."/>
        </authorList>
    </citation>
    <scope>NUCLEOTIDE SEQUENCE [LARGE SCALE GENOMIC DNA]</scope>
    <source>
        <strain evidence="1 2">CC31F</strain>
    </source>
</reference>
<protein>
    <recommendedName>
        <fullName evidence="3">DUF3575 domain-containing protein</fullName>
    </recommendedName>
</protein>
<dbReference type="InterPro" id="IPR036709">
    <property type="entry name" value="Autotransporte_beta_dom_sf"/>
</dbReference>
<evidence type="ECO:0000313" key="1">
    <source>
        <dbReference type="EMBL" id="EPH20151.1"/>
    </source>
</evidence>
<evidence type="ECO:0000313" key="2">
    <source>
        <dbReference type="Proteomes" id="UP000014614"/>
    </source>
</evidence>
<dbReference type="Proteomes" id="UP000014614">
    <property type="component" value="Unassembled WGS sequence"/>
</dbReference>
<sequence>MQIRLLLFLLCVFLMTPIDGYVKAGNGEDTLYYAGQTFNPNSRIGRNNHSLLLKTNAVAWGMAVMNVAVEYDISPAISVLIPFYYSPFNYFTSSRKLRTFCVQPEVRYWFGQVDGLFTGVHIGVASYNYALKNSTYRYQNSDTGAPLLNMGLTAGYRLLLGKGGCWCLEFSLGAGYAYLDYDRFFNIPGGAYVDTRHKNFFGIDHVGVSVGYRIDWKGGRR</sequence>
<organism evidence="1 2">
    <name type="scientific">Bacteroides stercoris CC31F</name>
    <dbReference type="NCBI Taxonomy" id="1073351"/>
    <lineage>
        <taxon>Bacteria</taxon>
        <taxon>Pseudomonadati</taxon>
        <taxon>Bacteroidota</taxon>
        <taxon>Bacteroidia</taxon>
        <taxon>Bacteroidales</taxon>
        <taxon>Bacteroidaceae</taxon>
        <taxon>Bacteroides</taxon>
    </lineage>
</organism>
<dbReference type="RefSeq" id="WP_016661857.1">
    <property type="nucleotide sequence ID" value="NZ_KE340312.1"/>
</dbReference>
<name>S3YCU6_BACSE</name>
<evidence type="ECO:0008006" key="3">
    <source>
        <dbReference type="Google" id="ProtNLM"/>
    </source>
</evidence>
<dbReference type="Gene3D" id="2.40.128.130">
    <property type="entry name" value="Autotransporter beta-domain"/>
    <property type="match status" value="1"/>
</dbReference>
<dbReference type="InterPro" id="IPR021958">
    <property type="entry name" value="DUF3575"/>
</dbReference>
<proteinExistence type="predicted"/>
<accession>S3YCU6</accession>
<dbReference type="HOGENOM" id="CLU_085002_1_0_10"/>